<keyword evidence="2" id="KW-0862">Zinc</keyword>
<organism evidence="7 8">
    <name type="scientific">Collichthys lucidus</name>
    <name type="common">Big head croaker</name>
    <name type="synonym">Sciaena lucida</name>
    <dbReference type="NCBI Taxonomy" id="240159"/>
    <lineage>
        <taxon>Eukaryota</taxon>
        <taxon>Metazoa</taxon>
        <taxon>Chordata</taxon>
        <taxon>Craniata</taxon>
        <taxon>Vertebrata</taxon>
        <taxon>Euteleostomi</taxon>
        <taxon>Actinopterygii</taxon>
        <taxon>Neopterygii</taxon>
        <taxon>Teleostei</taxon>
        <taxon>Neoteleostei</taxon>
        <taxon>Acanthomorphata</taxon>
        <taxon>Eupercaria</taxon>
        <taxon>Sciaenidae</taxon>
        <taxon>Collichthys</taxon>
    </lineage>
</organism>
<dbReference type="EMBL" id="CM014082">
    <property type="protein sequence ID" value="TKS70800.1"/>
    <property type="molecule type" value="Genomic_DNA"/>
</dbReference>
<dbReference type="CDD" id="cd19814">
    <property type="entry name" value="Bbox1_RNF207-like"/>
    <property type="match status" value="1"/>
</dbReference>
<feature type="region of interest" description="Disordered" evidence="5">
    <location>
        <begin position="477"/>
        <end position="534"/>
    </location>
</feature>
<feature type="compositionally biased region" description="Polar residues" evidence="5">
    <location>
        <begin position="508"/>
        <end position="534"/>
    </location>
</feature>
<keyword evidence="1 3" id="KW-0863">Zinc-finger</keyword>
<dbReference type="GO" id="GO:1901207">
    <property type="term" value="P:regulation of heart looping"/>
    <property type="evidence" value="ECO:0007669"/>
    <property type="project" value="TreeGrafter"/>
</dbReference>
<protein>
    <submittedName>
        <fullName evidence="7">RING finger protein 207</fullName>
    </submittedName>
</protein>
<dbReference type="GO" id="GO:0048471">
    <property type="term" value="C:perinuclear region of cytoplasm"/>
    <property type="evidence" value="ECO:0007669"/>
    <property type="project" value="TreeGrafter"/>
</dbReference>
<dbReference type="GO" id="GO:0008270">
    <property type="term" value="F:zinc ion binding"/>
    <property type="evidence" value="ECO:0007669"/>
    <property type="project" value="UniProtKB-KW"/>
</dbReference>
<dbReference type="GO" id="GO:0055117">
    <property type="term" value="P:regulation of cardiac muscle contraction"/>
    <property type="evidence" value="ECO:0007669"/>
    <property type="project" value="TreeGrafter"/>
</dbReference>
<proteinExistence type="predicted"/>
<dbReference type="Gene3D" id="1.20.58.1540">
    <property type="entry name" value="Actin interacting protein 3, C-terminal domain"/>
    <property type="match status" value="1"/>
</dbReference>
<evidence type="ECO:0000256" key="2">
    <source>
        <dbReference type="ARBA" id="ARBA00022833"/>
    </source>
</evidence>
<evidence type="ECO:0000256" key="4">
    <source>
        <dbReference type="SAM" id="Coils"/>
    </source>
</evidence>
<evidence type="ECO:0000256" key="5">
    <source>
        <dbReference type="SAM" id="MobiDB-lite"/>
    </source>
</evidence>
<feature type="domain" description="B box-type" evidence="6">
    <location>
        <begin position="35"/>
        <end position="87"/>
    </location>
</feature>
<name>A0A4U5UA53_COLLU</name>
<dbReference type="Gene3D" id="3.30.160.60">
    <property type="entry name" value="Classic Zinc Finger"/>
    <property type="match status" value="1"/>
</dbReference>
<dbReference type="STRING" id="240159.A0A4U5UA53"/>
<dbReference type="SMART" id="SM00336">
    <property type="entry name" value="BBOX"/>
    <property type="match status" value="1"/>
</dbReference>
<evidence type="ECO:0000259" key="6">
    <source>
        <dbReference type="PROSITE" id="PS50119"/>
    </source>
</evidence>
<evidence type="ECO:0000313" key="8">
    <source>
        <dbReference type="Proteomes" id="UP000298787"/>
    </source>
</evidence>
<keyword evidence="8" id="KW-1185">Reference proteome</keyword>
<dbReference type="Proteomes" id="UP000298787">
    <property type="component" value="Chromosome 5"/>
</dbReference>
<dbReference type="PANTHER" id="PTHR22635">
    <property type="entry name" value="RING FINGER PROTEIN 207"/>
    <property type="match status" value="1"/>
</dbReference>
<evidence type="ECO:0000313" key="7">
    <source>
        <dbReference type="EMBL" id="TKS70800.1"/>
    </source>
</evidence>
<dbReference type="GO" id="GO:0044325">
    <property type="term" value="F:transmembrane transporter binding"/>
    <property type="evidence" value="ECO:0007669"/>
    <property type="project" value="TreeGrafter"/>
</dbReference>
<dbReference type="PANTHER" id="PTHR22635:SF0">
    <property type="entry name" value="RING FINGER PROTEIN 207"/>
    <property type="match status" value="1"/>
</dbReference>
<dbReference type="InterPro" id="IPR000315">
    <property type="entry name" value="Znf_B-box"/>
</dbReference>
<sequence length="534" mass="61289">MSVCHSYSSIIKGNSALPPEDRLLKFLVDSNGDADETVQCANCDQETNKKDTEVMYYCNTCSQPLCGACRELTHKARMFSHHEIVSLAKRTKAKHRKCSLHEEPYILFSTENKSMLCIKCFRDMQVESRTHCIDIETAYMQGCEMLDQAVLVVKELQTSTREAIVLLRAMIGEVCLNVEEEESAICTLFNSLQEKLAERKKILLKAAQSQHEEKEKALKEQLSHLTALLPTLQVHLVTCSAFLSSANKFEFLDMGYINTDYRNEFARCLEPLLLLGQRCPPVAGLCNVATSEMPLGSVFGRRPTCHRNICTKVLLAEGAETPFTEHCRNYENTYRTFQTEIQNLKDQVQELHRDLTKHHSIINTDKMGEILDRSLHIDSQISAQYSTVETMRVMFEEIWDETFQRVTNEQEIYEAQLHDLMQLKQENSYLTTIARQISPYILSIAKVKERLEPRFQEPKEHHDDRTETMLKIYEDSTIAKDSQDSNNQDCVTDQDRDKNNRPLILDSGDSSVKTNRTGRQRVPTETSNHNEIPS</sequence>
<keyword evidence="1 3" id="KW-0479">Metal-binding</keyword>
<dbReference type="GO" id="GO:0030544">
    <property type="term" value="F:Hsp70 protein binding"/>
    <property type="evidence" value="ECO:0007669"/>
    <property type="project" value="InterPro"/>
</dbReference>
<evidence type="ECO:0000256" key="1">
    <source>
        <dbReference type="ARBA" id="ARBA00022771"/>
    </source>
</evidence>
<dbReference type="AlphaFoldDB" id="A0A4U5UA53"/>
<evidence type="ECO:0000256" key="3">
    <source>
        <dbReference type="PROSITE-ProRule" id="PRU00024"/>
    </source>
</evidence>
<feature type="coiled-coil region" evidence="4">
    <location>
        <begin position="327"/>
        <end position="354"/>
    </location>
</feature>
<gene>
    <name evidence="7" type="ORF">D9C73_005752</name>
</gene>
<dbReference type="Pfam" id="PF00643">
    <property type="entry name" value="zf-B_box"/>
    <property type="match status" value="1"/>
</dbReference>
<keyword evidence="4" id="KW-0175">Coiled coil</keyword>
<feature type="coiled-coil region" evidence="4">
    <location>
        <begin position="197"/>
        <end position="224"/>
    </location>
</feature>
<reference evidence="7 8" key="1">
    <citation type="submission" date="2019-01" db="EMBL/GenBank/DDBJ databases">
        <title>Genome Assembly of Collichthys lucidus.</title>
        <authorList>
            <person name="Cai M."/>
            <person name="Xiao S."/>
        </authorList>
    </citation>
    <scope>NUCLEOTIDE SEQUENCE [LARGE SCALE GENOMIC DNA]</scope>
    <source>
        <strain evidence="7">JT15FE1705JMU</strain>
        <tissue evidence="7">Muscle</tissue>
    </source>
</reference>
<accession>A0A4U5UA53</accession>
<dbReference type="PROSITE" id="PS50119">
    <property type="entry name" value="ZF_BBOX"/>
    <property type="match status" value="1"/>
</dbReference>
<dbReference type="InterPro" id="IPR039320">
    <property type="entry name" value="RNF207"/>
</dbReference>